<sequence>MGKSTRHKWVKLTRTQGLRLAVGRYLFTKSCPSSCSRAFFLSGFKNCFSTRWARMKEIRSSI</sequence>
<protein>
    <submittedName>
        <fullName evidence="1">Uncharacterized protein</fullName>
    </submittedName>
</protein>
<dbReference type="AlphaFoldDB" id="A0A9D4GWN6"/>
<comment type="caution">
    <text evidence="1">The sequence shown here is derived from an EMBL/GenBank/DDBJ whole genome shotgun (WGS) entry which is preliminary data.</text>
</comment>
<evidence type="ECO:0000313" key="1">
    <source>
        <dbReference type="EMBL" id="KAH3822990.1"/>
    </source>
</evidence>
<proteinExistence type="predicted"/>
<dbReference type="EMBL" id="JAIWYP010000005">
    <property type="protein sequence ID" value="KAH3822990.1"/>
    <property type="molecule type" value="Genomic_DNA"/>
</dbReference>
<keyword evidence="2" id="KW-1185">Reference proteome</keyword>
<organism evidence="1 2">
    <name type="scientific">Dreissena polymorpha</name>
    <name type="common">Zebra mussel</name>
    <name type="synonym">Mytilus polymorpha</name>
    <dbReference type="NCBI Taxonomy" id="45954"/>
    <lineage>
        <taxon>Eukaryota</taxon>
        <taxon>Metazoa</taxon>
        <taxon>Spiralia</taxon>
        <taxon>Lophotrochozoa</taxon>
        <taxon>Mollusca</taxon>
        <taxon>Bivalvia</taxon>
        <taxon>Autobranchia</taxon>
        <taxon>Heteroconchia</taxon>
        <taxon>Euheterodonta</taxon>
        <taxon>Imparidentia</taxon>
        <taxon>Neoheterodontei</taxon>
        <taxon>Myida</taxon>
        <taxon>Dreissenoidea</taxon>
        <taxon>Dreissenidae</taxon>
        <taxon>Dreissena</taxon>
    </lineage>
</organism>
<accession>A0A9D4GWN6</accession>
<reference evidence="1" key="1">
    <citation type="journal article" date="2019" name="bioRxiv">
        <title>The Genome of the Zebra Mussel, Dreissena polymorpha: A Resource for Invasive Species Research.</title>
        <authorList>
            <person name="McCartney M.A."/>
            <person name="Auch B."/>
            <person name="Kono T."/>
            <person name="Mallez S."/>
            <person name="Zhang Y."/>
            <person name="Obille A."/>
            <person name="Becker A."/>
            <person name="Abrahante J.E."/>
            <person name="Garbe J."/>
            <person name="Badalamenti J.P."/>
            <person name="Herman A."/>
            <person name="Mangelson H."/>
            <person name="Liachko I."/>
            <person name="Sullivan S."/>
            <person name="Sone E.D."/>
            <person name="Koren S."/>
            <person name="Silverstein K.A.T."/>
            <person name="Beckman K.B."/>
            <person name="Gohl D.M."/>
        </authorList>
    </citation>
    <scope>NUCLEOTIDE SEQUENCE</scope>
    <source>
        <strain evidence="1">Duluth1</strain>
        <tissue evidence="1">Whole animal</tissue>
    </source>
</reference>
<evidence type="ECO:0000313" key="2">
    <source>
        <dbReference type="Proteomes" id="UP000828390"/>
    </source>
</evidence>
<name>A0A9D4GWN6_DREPO</name>
<reference evidence="1" key="2">
    <citation type="submission" date="2020-11" db="EMBL/GenBank/DDBJ databases">
        <authorList>
            <person name="McCartney M.A."/>
            <person name="Auch B."/>
            <person name="Kono T."/>
            <person name="Mallez S."/>
            <person name="Becker A."/>
            <person name="Gohl D.M."/>
            <person name="Silverstein K.A.T."/>
            <person name="Koren S."/>
            <person name="Bechman K.B."/>
            <person name="Herman A."/>
            <person name="Abrahante J.E."/>
            <person name="Garbe J."/>
        </authorList>
    </citation>
    <scope>NUCLEOTIDE SEQUENCE</scope>
    <source>
        <strain evidence="1">Duluth1</strain>
        <tissue evidence="1">Whole animal</tissue>
    </source>
</reference>
<gene>
    <name evidence="1" type="ORF">DPMN_124784</name>
</gene>
<dbReference type="Proteomes" id="UP000828390">
    <property type="component" value="Unassembled WGS sequence"/>
</dbReference>